<evidence type="ECO:0000313" key="1">
    <source>
        <dbReference type="EMBL" id="CAB4221000.1"/>
    </source>
</evidence>
<gene>
    <name evidence="1" type="ORF">UFOVP1636_100</name>
</gene>
<accession>A0A6J5T0D9</accession>
<dbReference type="EMBL" id="LR797503">
    <property type="protein sequence ID" value="CAB4221000.1"/>
    <property type="molecule type" value="Genomic_DNA"/>
</dbReference>
<sequence length="107" mass="11429">MANTHRSALGRSIDIDKLRLSNEDTIAVGNMKVNARGDELGPGGEVIRSRNQIMNDYYQLNTPTVAVAENELTADESILIQQAPVPPAVRAGSLRGSLADSIVNNGN</sequence>
<reference evidence="1" key="1">
    <citation type="submission" date="2020-05" db="EMBL/GenBank/DDBJ databases">
        <authorList>
            <person name="Chiriac C."/>
            <person name="Salcher M."/>
            <person name="Ghai R."/>
            <person name="Kavagutti S V."/>
        </authorList>
    </citation>
    <scope>NUCLEOTIDE SEQUENCE</scope>
</reference>
<organism evidence="1">
    <name type="scientific">uncultured Caudovirales phage</name>
    <dbReference type="NCBI Taxonomy" id="2100421"/>
    <lineage>
        <taxon>Viruses</taxon>
        <taxon>Duplodnaviria</taxon>
        <taxon>Heunggongvirae</taxon>
        <taxon>Uroviricota</taxon>
        <taxon>Caudoviricetes</taxon>
        <taxon>Peduoviridae</taxon>
        <taxon>Maltschvirus</taxon>
        <taxon>Maltschvirus maltsch</taxon>
    </lineage>
</organism>
<name>A0A6J5T0D9_9CAUD</name>
<proteinExistence type="predicted"/>
<protein>
    <submittedName>
        <fullName evidence="1">Uncharacterized protein</fullName>
    </submittedName>
</protein>